<dbReference type="Pfam" id="PF07985">
    <property type="entry name" value="SRR1"/>
    <property type="match status" value="1"/>
</dbReference>
<keyword evidence="3" id="KW-1185">Reference proteome</keyword>
<dbReference type="PANTHER" id="PTHR42080:SF3">
    <property type="entry name" value="SRR1-LIKE DOMAIN-CONTAINING PROTEIN"/>
    <property type="match status" value="1"/>
</dbReference>
<accession>A0A6A6HMK6</accession>
<evidence type="ECO:0000259" key="1">
    <source>
        <dbReference type="Pfam" id="PF07985"/>
    </source>
</evidence>
<evidence type="ECO:0000313" key="3">
    <source>
        <dbReference type="Proteomes" id="UP000800092"/>
    </source>
</evidence>
<reference evidence="2" key="1">
    <citation type="journal article" date="2020" name="Stud. Mycol.">
        <title>101 Dothideomycetes genomes: a test case for predicting lifestyles and emergence of pathogens.</title>
        <authorList>
            <person name="Haridas S."/>
            <person name="Albert R."/>
            <person name="Binder M."/>
            <person name="Bloem J."/>
            <person name="Labutti K."/>
            <person name="Salamov A."/>
            <person name="Andreopoulos B."/>
            <person name="Baker S."/>
            <person name="Barry K."/>
            <person name="Bills G."/>
            <person name="Bluhm B."/>
            <person name="Cannon C."/>
            <person name="Castanera R."/>
            <person name="Culley D."/>
            <person name="Daum C."/>
            <person name="Ezra D."/>
            <person name="Gonzalez J."/>
            <person name="Henrissat B."/>
            <person name="Kuo A."/>
            <person name="Liang C."/>
            <person name="Lipzen A."/>
            <person name="Lutzoni F."/>
            <person name="Magnuson J."/>
            <person name="Mondo S."/>
            <person name="Nolan M."/>
            <person name="Ohm R."/>
            <person name="Pangilinan J."/>
            <person name="Park H.-J."/>
            <person name="Ramirez L."/>
            <person name="Alfaro M."/>
            <person name="Sun H."/>
            <person name="Tritt A."/>
            <person name="Yoshinaga Y."/>
            <person name="Zwiers L.-H."/>
            <person name="Turgeon B."/>
            <person name="Goodwin S."/>
            <person name="Spatafora J."/>
            <person name="Crous P."/>
            <person name="Grigoriev I."/>
        </authorList>
    </citation>
    <scope>NUCLEOTIDE SEQUENCE</scope>
    <source>
        <strain evidence="2">Tuck. ex Michener</strain>
    </source>
</reference>
<sequence length="321" mass="37040">MAHVSVPSVPYTPQFYYVFQEPPSLDTARRTHEMTSAVHSWFDAGIPFFTMQAIRDVCQQLDRFNKNGRKILVKGLDGTMVEYKIMTGRKIRCFEPNREWIVGKPLLYYVPIQTLTSVELDNKPGVACCNLVVRYEIEVRDKYTKEIINDCQHLSFEEVQRFFVTMREIWEASQPCKQLRSMLASKRTQLKVTKIVSFACASVSHDHRSREARRAAFQHALILTLRDIFDKGRGKYNKIRCYAQDPIYTSVDKLVLQHFGIDVLDNPRGLLEVDDFSVVISCAADFCVKQIVSDLAKPAMMIWDRVHEDAEADETICGLPW</sequence>
<proteinExistence type="predicted"/>
<gene>
    <name evidence="2" type="ORF">EV356DRAFT_166983</name>
</gene>
<dbReference type="Proteomes" id="UP000800092">
    <property type="component" value="Unassembled WGS sequence"/>
</dbReference>
<dbReference type="OrthoDB" id="5230585at2759"/>
<feature type="domain" description="SRR1-like" evidence="1">
    <location>
        <begin position="183"/>
        <end position="309"/>
    </location>
</feature>
<evidence type="ECO:0000313" key="2">
    <source>
        <dbReference type="EMBL" id="KAF2239231.1"/>
    </source>
</evidence>
<name>A0A6A6HMK6_VIRVR</name>
<organism evidence="2 3">
    <name type="scientific">Viridothelium virens</name>
    <name type="common">Speckled blister lichen</name>
    <name type="synonym">Trypethelium virens</name>
    <dbReference type="NCBI Taxonomy" id="1048519"/>
    <lineage>
        <taxon>Eukaryota</taxon>
        <taxon>Fungi</taxon>
        <taxon>Dikarya</taxon>
        <taxon>Ascomycota</taxon>
        <taxon>Pezizomycotina</taxon>
        <taxon>Dothideomycetes</taxon>
        <taxon>Dothideomycetes incertae sedis</taxon>
        <taxon>Trypetheliales</taxon>
        <taxon>Trypetheliaceae</taxon>
        <taxon>Viridothelium</taxon>
    </lineage>
</organism>
<protein>
    <recommendedName>
        <fullName evidence="1">SRR1-like domain-containing protein</fullName>
    </recommendedName>
</protein>
<dbReference type="InterPro" id="IPR012942">
    <property type="entry name" value="SRR1-like"/>
</dbReference>
<dbReference type="AlphaFoldDB" id="A0A6A6HMK6"/>
<dbReference type="EMBL" id="ML991773">
    <property type="protein sequence ID" value="KAF2239231.1"/>
    <property type="molecule type" value="Genomic_DNA"/>
</dbReference>
<dbReference type="PANTHER" id="PTHR42080">
    <property type="entry name" value="SRR1 DOMAIN-CONTAINING PROTEIN"/>
    <property type="match status" value="1"/>
</dbReference>